<accession>A0A1W4XR53</accession>
<evidence type="ECO:0000256" key="17">
    <source>
        <dbReference type="PROSITE-ProRule" id="PRU00276"/>
    </source>
</evidence>
<evidence type="ECO:0000256" key="10">
    <source>
        <dbReference type="ARBA" id="ARBA00023049"/>
    </source>
</evidence>
<dbReference type="InterPro" id="IPR013273">
    <property type="entry name" value="ADAMTS/ADAMTS-like"/>
</dbReference>
<feature type="disulfide bond" evidence="16">
    <location>
        <begin position="293"/>
        <end position="330"/>
    </location>
</feature>
<sequence length="734" mass="82777">MCWNDCYYLRSFVADYYRDSSSGNEMELTVVRIIYLEKEELEMDLSISPNAELTLDSFCKWQASVNVDDISSPYHHDIAILLTRYDICSDNMSNCGLLGLAHVGTACTKDQNCGINEDTGLNLGVVVAHEMGHVMGCSHDAEDISGCSSKAEDGSYHVMAPYVHSHTNIWSPCSKKFMTTLFENDLGECLNDRPQETLYKFAEMLPGSVYDADYQCNMIFPGSTLCHQEPENICKRLLCKTKPDSCTTLGEPPADGTKCGENKWCYNLKCIEEGTRPDAINGGWGEWSDWGECSVSCGGGVSYCKRQCNNPVPKHKGRYCIGIKKKFRMCNTHPCPSGTKSFRAQQCSEHDSKLFNGKLYTWIPYYESDDPCGLYCINEHFFSKLEPRVKDGTKCRSGSRDTCIGGVCRKVGCDWVLDSDAVEDICGVCKGDGTQCKIVEEVYKDPPGNDYTKVIMIPKGARNVLIEELDPSENTIAISSADEKHFLLNGKHIEQLDGDYKMAGTQAIYSHPEPEKELLTISGPLQEELVFFVVFFKKENVGYKYKWSEPRSQISYLPRYHWEFTEFESCSSRCGGGIQTARPMCLEEKAGRVDESYCDPVDKPLPKTRICNSNPCPTRWKVDRWSSCSGCKFRSGVRSRSVTCVRDAAIAGEDDVVVEDSECTGVKPASKELCNSLRPCLKLRKRSDELPEDQTEEIYRQTKMPSHFDSKPMGFYLVTFKDFNRKLLQKMRKE</sequence>
<keyword evidence="8" id="KW-0378">Hydrolase</keyword>
<dbReference type="PANTHER" id="PTHR13723:SF200">
    <property type="entry name" value="ADAM METALLOPEPTIDASE WITH THROMBOSPONDIN TYPE 1 MOTIF B, ISOFORM B"/>
    <property type="match status" value="1"/>
</dbReference>
<evidence type="ECO:0000256" key="16">
    <source>
        <dbReference type="PIRSR" id="PIRSR613273-3"/>
    </source>
</evidence>
<evidence type="ECO:0000256" key="14">
    <source>
        <dbReference type="PIRSR" id="PIRSR613273-1"/>
    </source>
</evidence>
<evidence type="ECO:0000256" key="15">
    <source>
        <dbReference type="PIRSR" id="PIRSR613273-2"/>
    </source>
</evidence>
<dbReference type="GO" id="GO:0031012">
    <property type="term" value="C:extracellular matrix"/>
    <property type="evidence" value="ECO:0007669"/>
    <property type="project" value="TreeGrafter"/>
</dbReference>
<protein>
    <submittedName>
        <fullName evidence="20">A disintegrin and metalloproteinase with thrombospondin motifs 7-like</fullName>
    </submittedName>
</protein>
<dbReference type="KEGG" id="apln:108743863"/>
<dbReference type="GO" id="GO:0005576">
    <property type="term" value="C:extracellular region"/>
    <property type="evidence" value="ECO:0007669"/>
    <property type="project" value="UniProtKB-SubCell"/>
</dbReference>
<dbReference type="Pfam" id="PF17771">
    <property type="entry name" value="ADAMTS_CR_2"/>
    <property type="match status" value="1"/>
</dbReference>
<keyword evidence="15" id="KW-0106">Calcium</keyword>
<dbReference type="GO" id="GO:0006508">
    <property type="term" value="P:proteolysis"/>
    <property type="evidence" value="ECO:0007669"/>
    <property type="project" value="UniProtKB-KW"/>
</dbReference>
<evidence type="ECO:0000313" key="19">
    <source>
        <dbReference type="Proteomes" id="UP000192223"/>
    </source>
</evidence>
<dbReference type="Proteomes" id="UP000192223">
    <property type="component" value="Unplaced"/>
</dbReference>
<dbReference type="GO" id="GO:0004222">
    <property type="term" value="F:metalloendopeptidase activity"/>
    <property type="evidence" value="ECO:0007669"/>
    <property type="project" value="InterPro"/>
</dbReference>
<feature type="disulfide bond" evidence="16">
    <location>
        <begin position="147"/>
        <end position="173"/>
    </location>
</feature>
<feature type="binding site" evidence="15 17">
    <location>
        <position position="129"/>
    </location>
    <ligand>
        <name>Zn(2+)</name>
        <dbReference type="ChEBI" id="CHEBI:29105"/>
        <note>catalytic</note>
    </ligand>
</feature>
<evidence type="ECO:0000256" key="11">
    <source>
        <dbReference type="ARBA" id="ARBA00023145"/>
    </source>
</evidence>
<feature type="binding site" evidence="15 17">
    <location>
        <position position="139"/>
    </location>
    <ligand>
        <name>Zn(2+)</name>
        <dbReference type="ChEBI" id="CHEBI:29105"/>
        <note>catalytic</note>
    </ligand>
</feature>
<evidence type="ECO:0000256" key="1">
    <source>
        <dbReference type="ARBA" id="ARBA00004613"/>
    </source>
</evidence>
<evidence type="ECO:0000256" key="5">
    <source>
        <dbReference type="ARBA" id="ARBA00022723"/>
    </source>
</evidence>
<dbReference type="PROSITE" id="PS50215">
    <property type="entry name" value="ADAM_MEPRO"/>
    <property type="match status" value="1"/>
</dbReference>
<feature type="disulfide bond" evidence="16">
    <location>
        <begin position="297"/>
        <end position="335"/>
    </location>
</feature>
<comment type="caution">
    <text evidence="17">Lacks conserved residue(s) required for the propagation of feature annotation.</text>
</comment>
<evidence type="ECO:0000259" key="18">
    <source>
        <dbReference type="PROSITE" id="PS50215"/>
    </source>
</evidence>
<dbReference type="SMART" id="SM00608">
    <property type="entry name" value="ACR"/>
    <property type="match status" value="1"/>
</dbReference>
<feature type="binding site" evidence="15">
    <location>
        <position position="77"/>
    </location>
    <ligand>
        <name>Ca(2+)</name>
        <dbReference type="ChEBI" id="CHEBI:29108"/>
        <label>1</label>
    </ligand>
</feature>
<dbReference type="InterPro" id="IPR041645">
    <property type="entry name" value="ADAMTS_CR_2"/>
</dbReference>
<gene>
    <name evidence="20" type="primary">LOC108743863</name>
</gene>
<dbReference type="SUPFAM" id="SSF82895">
    <property type="entry name" value="TSP-1 type 1 repeat"/>
    <property type="match status" value="3"/>
</dbReference>
<name>A0A1W4XR53_AGRPL</name>
<dbReference type="PROSITE" id="PS50092">
    <property type="entry name" value="TSP1"/>
    <property type="match status" value="2"/>
</dbReference>
<keyword evidence="6" id="KW-0732">Signal</keyword>
<keyword evidence="12 16" id="KW-1015">Disulfide bond</keyword>
<dbReference type="GO" id="GO:0030198">
    <property type="term" value="P:extracellular matrix organization"/>
    <property type="evidence" value="ECO:0007669"/>
    <property type="project" value="InterPro"/>
</dbReference>
<dbReference type="InterPro" id="IPR045371">
    <property type="entry name" value="ADAMTS_CR_3"/>
</dbReference>
<dbReference type="RefSeq" id="XP_018334963.2">
    <property type="nucleotide sequence ID" value="XM_018479461.2"/>
</dbReference>
<keyword evidence="5 15" id="KW-0479">Metal-binding</keyword>
<dbReference type="SMART" id="SM00209">
    <property type="entry name" value="TSP1"/>
    <property type="match status" value="3"/>
</dbReference>
<dbReference type="Gene3D" id="2.20.100.10">
    <property type="entry name" value="Thrombospondin type-1 (TSP1) repeat"/>
    <property type="match status" value="2"/>
</dbReference>
<feature type="disulfide bond" evidence="16">
    <location>
        <begin position="107"/>
        <end position="189"/>
    </location>
</feature>
<dbReference type="Gene3D" id="3.40.1620.60">
    <property type="match status" value="1"/>
</dbReference>
<feature type="domain" description="Peptidase M12B" evidence="18">
    <location>
        <begin position="1"/>
        <end position="194"/>
    </location>
</feature>
<keyword evidence="4" id="KW-0165">Cleavage on pair of basic residues</keyword>
<dbReference type="InterPro" id="IPR024079">
    <property type="entry name" value="MetalloPept_cat_dom_sf"/>
</dbReference>
<evidence type="ECO:0000256" key="3">
    <source>
        <dbReference type="ARBA" id="ARBA00022670"/>
    </source>
</evidence>
<feature type="disulfide bond" evidence="16">
    <location>
        <begin position="259"/>
        <end position="270"/>
    </location>
</feature>
<feature type="non-terminal residue" evidence="20">
    <location>
        <position position="734"/>
    </location>
</feature>
<dbReference type="Pfam" id="PF19030">
    <property type="entry name" value="TSP1_ADAMTS"/>
    <property type="match status" value="1"/>
</dbReference>
<feature type="active site" evidence="14 17">
    <location>
        <position position="130"/>
    </location>
</feature>
<feature type="disulfide bond" evidence="16">
    <location>
        <begin position="308"/>
        <end position="320"/>
    </location>
</feature>
<dbReference type="Pfam" id="PF19236">
    <property type="entry name" value="ADAMTS_CR_3"/>
    <property type="match status" value="1"/>
</dbReference>
<feature type="disulfide bond" evidence="16">
    <location>
        <begin position="88"/>
        <end position="95"/>
    </location>
</feature>
<dbReference type="GeneID" id="108743863"/>
<dbReference type="InterPro" id="IPR001590">
    <property type="entry name" value="Peptidase_M12B"/>
</dbReference>
<evidence type="ECO:0000256" key="8">
    <source>
        <dbReference type="ARBA" id="ARBA00022801"/>
    </source>
</evidence>
<dbReference type="InterPro" id="IPR010294">
    <property type="entry name" value="ADAMTS_spacer1"/>
</dbReference>
<organism evidence="19 20">
    <name type="scientific">Agrilus planipennis</name>
    <name type="common">Emerald ash borer</name>
    <name type="synonym">Agrilus marcopoli</name>
    <dbReference type="NCBI Taxonomy" id="224129"/>
    <lineage>
        <taxon>Eukaryota</taxon>
        <taxon>Metazoa</taxon>
        <taxon>Ecdysozoa</taxon>
        <taxon>Arthropoda</taxon>
        <taxon>Hexapoda</taxon>
        <taxon>Insecta</taxon>
        <taxon>Pterygota</taxon>
        <taxon>Neoptera</taxon>
        <taxon>Endopterygota</taxon>
        <taxon>Coleoptera</taxon>
        <taxon>Polyphaga</taxon>
        <taxon>Elateriformia</taxon>
        <taxon>Buprestoidea</taxon>
        <taxon>Buprestidae</taxon>
        <taxon>Agrilinae</taxon>
        <taxon>Agrilus</taxon>
    </lineage>
</organism>
<evidence type="ECO:0000256" key="4">
    <source>
        <dbReference type="ARBA" id="ARBA00022685"/>
    </source>
</evidence>
<dbReference type="InterPro" id="IPR006586">
    <property type="entry name" value="ADAM_Cys-rich"/>
</dbReference>
<dbReference type="Gene3D" id="2.60.120.830">
    <property type="match status" value="1"/>
</dbReference>
<keyword evidence="3" id="KW-0645">Protease</keyword>
<dbReference type="InterPro" id="IPR000884">
    <property type="entry name" value="TSP1_rpt"/>
</dbReference>
<dbReference type="Pfam" id="PF01421">
    <property type="entry name" value="Reprolysin"/>
    <property type="match status" value="1"/>
</dbReference>
<comment type="subcellular location">
    <subcellularLocation>
        <location evidence="1">Secreted</location>
    </subcellularLocation>
</comment>
<evidence type="ECO:0000256" key="7">
    <source>
        <dbReference type="ARBA" id="ARBA00022737"/>
    </source>
</evidence>
<evidence type="ECO:0000313" key="20">
    <source>
        <dbReference type="RefSeq" id="XP_018334963.2"/>
    </source>
</evidence>
<keyword evidence="7" id="KW-0677">Repeat</keyword>
<dbReference type="InParanoid" id="A0A1W4XR53"/>
<feature type="binding site" evidence="15">
    <location>
        <position position="192"/>
    </location>
    <ligand>
        <name>Ca(2+)</name>
        <dbReference type="ChEBI" id="CHEBI:29108"/>
        <label>1</label>
    </ligand>
</feature>
<feature type="disulfide bond" evidence="16">
    <location>
        <begin position="59"/>
        <end position="113"/>
    </location>
</feature>
<dbReference type="InterPro" id="IPR050439">
    <property type="entry name" value="ADAMTS_ADAMTS-like"/>
</dbReference>
<evidence type="ECO:0000256" key="6">
    <source>
        <dbReference type="ARBA" id="ARBA00022729"/>
    </source>
</evidence>
<dbReference type="OrthoDB" id="412680at2759"/>
<feature type="disulfide bond" evidence="16">
    <location>
        <begin position="234"/>
        <end position="265"/>
    </location>
</feature>
<keyword evidence="11" id="KW-0865">Zymogen</keyword>
<dbReference type="Pfam" id="PF00090">
    <property type="entry name" value="TSP_1"/>
    <property type="match status" value="1"/>
</dbReference>
<keyword evidence="13" id="KW-0325">Glycoprotein</keyword>
<dbReference type="InterPro" id="IPR036383">
    <property type="entry name" value="TSP1_rpt_sf"/>
</dbReference>
<keyword evidence="10" id="KW-0482">Metalloprotease</keyword>
<dbReference type="GO" id="GO:0046872">
    <property type="term" value="F:metal ion binding"/>
    <property type="evidence" value="ECO:0007669"/>
    <property type="project" value="UniProtKB-KW"/>
</dbReference>
<dbReference type="PANTHER" id="PTHR13723">
    <property type="entry name" value="ADAMTS A DISINTEGRIN AND METALLOPROTEASE WITH THROMBOSPONDIN MOTIFS PROTEASE"/>
    <property type="match status" value="1"/>
</dbReference>
<evidence type="ECO:0000256" key="13">
    <source>
        <dbReference type="ARBA" id="ARBA00023180"/>
    </source>
</evidence>
<comment type="cofactor">
    <cofactor evidence="15">
        <name>Zn(2+)</name>
        <dbReference type="ChEBI" id="CHEBI:29105"/>
    </cofactor>
    <text evidence="15">Binds 1 zinc ion per subunit.</text>
</comment>
<keyword evidence="9 15" id="KW-0862">Zinc</keyword>
<dbReference type="STRING" id="224129.A0A1W4XR53"/>
<dbReference type="PRINTS" id="PR01857">
    <property type="entry name" value="ADAMTSFAMILY"/>
</dbReference>
<feature type="binding site" evidence="15 17">
    <location>
        <position position="133"/>
    </location>
    <ligand>
        <name>Zn(2+)</name>
        <dbReference type="ChEBI" id="CHEBI:29105"/>
        <note>catalytic</note>
    </ligand>
</feature>
<dbReference type="SUPFAM" id="SSF55486">
    <property type="entry name" value="Metalloproteases ('zincins'), catalytic domain"/>
    <property type="match status" value="1"/>
</dbReference>
<keyword evidence="19" id="KW-1185">Reference proteome</keyword>
<dbReference type="Gene3D" id="3.40.390.10">
    <property type="entry name" value="Collagenase (Catalytic Domain)"/>
    <property type="match status" value="1"/>
</dbReference>
<keyword evidence="2" id="KW-0964">Secreted</keyword>
<evidence type="ECO:0000256" key="12">
    <source>
        <dbReference type="ARBA" id="ARBA00023157"/>
    </source>
</evidence>
<dbReference type="Pfam" id="PF05986">
    <property type="entry name" value="ADAMTS_spacer1"/>
    <property type="match status" value="1"/>
</dbReference>
<dbReference type="AlphaFoldDB" id="A0A1W4XR53"/>
<feature type="disulfide bond" evidence="16">
    <location>
        <begin position="216"/>
        <end position="239"/>
    </location>
</feature>
<reference evidence="20" key="1">
    <citation type="submission" date="2025-08" db="UniProtKB">
        <authorList>
            <consortium name="RefSeq"/>
        </authorList>
    </citation>
    <scope>IDENTIFICATION</scope>
    <source>
        <tissue evidence="20">Entire body</tissue>
    </source>
</reference>
<proteinExistence type="predicted"/>
<dbReference type="FunFam" id="2.20.100.10:FF:000005">
    <property type="entry name" value="ADAM metallopeptidase with thrombospondin type 1 motif 9"/>
    <property type="match status" value="1"/>
</dbReference>
<evidence type="ECO:0000256" key="9">
    <source>
        <dbReference type="ARBA" id="ARBA00022833"/>
    </source>
</evidence>
<feature type="binding site" evidence="15">
    <location>
        <position position="192"/>
    </location>
    <ligand>
        <name>Ca(2+)</name>
        <dbReference type="ChEBI" id="CHEBI:29108"/>
        <label>2</label>
    </ligand>
</feature>
<dbReference type="FunFam" id="2.20.100.10:FF:000001">
    <property type="entry name" value="semaphorin-5A isoform X1"/>
    <property type="match status" value="1"/>
</dbReference>
<feature type="disulfide bond" evidence="16">
    <location>
        <begin position="226"/>
        <end position="246"/>
    </location>
</feature>
<evidence type="ECO:0000256" key="2">
    <source>
        <dbReference type="ARBA" id="ARBA00022525"/>
    </source>
</evidence>
<feature type="binding site" evidence="15">
    <location>
        <position position="189"/>
    </location>
    <ligand>
        <name>Ca(2+)</name>
        <dbReference type="ChEBI" id="CHEBI:29108"/>
        <label>1</label>
    </ligand>
</feature>